<comment type="caution">
    <text evidence="2">The sequence shown here is derived from an EMBL/GenBank/DDBJ whole genome shotgun (WGS) entry which is preliminary data.</text>
</comment>
<accession>A0A8H2XSU0</accession>
<dbReference type="InterPro" id="IPR021858">
    <property type="entry name" value="Fun_TF"/>
</dbReference>
<evidence type="ECO:0000256" key="1">
    <source>
        <dbReference type="SAM" id="MobiDB-lite"/>
    </source>
</evidence>
<protein>
    <recommendedName>
        <fullName evidence="4">Fungal-specific transcription factor domain protein</fullName>
    </recommendedName>
</protein>
<sequence length="557" mass="62176">MRRAYPGPAKVARSRPQPNVGNLRGSNLATRVDTSSALQWAGTQDAVSLLSPEITWHPNAAISISFPLAQRQSHLALPSVAFLDPHMKSGTITSYSPHSSRYSADVHFQDITYSPRQAWPNSSRYSQLVTSDLPRGSISEFEEEDDPDEDMESARQEMCIVPILDPNTSDNTLPFILQSYARWINLVLFEPGKGADPMKNNIVSKFMRSPGERPRIILLANAVGSLGKGIKPNPIATSLVTYLGTEAYQHLNKFISDGSPGDRNLDRQKALDALDLVMEVLLIQLYFHSIFNFVKFMEAVAPVFRRACPEPMDQYPNLPRAITSPEINIRNFAMNDIILSATTGRPMLFRYDTTCPPGILELINDGKYGMQWLHGIPDQYIIILARINVLAEELGIGGTVSAECVAEIEDQIRGVGVSTGSSDDSISMISRFTLRESWRLTLYIYLYMVLCGTSTDDPRVLASVKSYVRLVQGAKSARNPDAFLHIPMIIVAASAYEKQDRQVLQRRMLGCRECINPGSTGYDIMKILIDLWTRTEAENRPAFWSDFRMSVFRVSGV</sequence>
<organism evidence="2 3">
    <name type="scientific">Rhizoctonia solani</name>
    <dbReference type="NCBI Taxonomy" id="456999"/>
    <lineage>
        <taxon>Eukaryota</taxon>
        <taxon>Fungi</taxon>
        <taxon>Dikarya</taxon>
        <taxon>Basidiomycota</taxon>
        <taxon>Agaricomycotina</taxon>
        <taxon>Agaricomycetes</taxon>
        <taxon>Cantharellales</taxon>
        <taxon>Ceratobasidiaceae</taxon>
        <taxon>Rhizoctonia</taxon>
    </lineage>
</organism>
<feature type="region of interest" description="Disordered" evidence="1">
    <location>
        <begin position="1"/>
        <end position="25"/>
    </location>
</feature>
<dbReference type="Proteomes" id="UP000663888">
    <property type="component" value="Unassembled WGS sequence"/>
</dbReference>
<evidence type="ECO:0000313" key="2">
    <source>
        <dbReference type="EMBL" id="CAE6430642.1"/>
    </source>
</evidence>
<evidence type="ECO:0008006" key="4">
    <source>
        <dbReference type="Google" id="ProtNLM"/>
    </source>
</evidence>
<dbReference type="EMBL" id="CAJMWX010000798">
    <property type="protein sequence ID" value="CAE6430642.1"/>
    <property type="molecule type" value="Genomic_DNA"/>
</dbReference>
<evidence type="ECO:0000313" key="3">
    <source>
        <dbReference type="Proteomes" id="UP000663888"/>
    </source>
</evidence>
<feature type="compositionally biased region" description="Polar residues" evidence="1">
    <location>
        <begin position="16"/>
        <end position="25"/>
    </location>
</feature>
<dbReference type="AlphaFoldDB" id="A0A8H2XSU0"/>
<name>A0A8H2XSU0_9AGAM</name>
<dbReference type="Pfam" id="PF11951">
    <property type="entry name" value="Fungal_trans_2"/>
    <property type="match status" value="1"/>
</dbReference>
<gene>
    <name evidence="2" type="ORF">RDB_LOCUS35068</name>
</gene>
<proteinExistence type="predicted"/>
<reference evidence="2" key="1">
    <citation type="submission" date="2021-01" db="EMBL/GenBank/DDBJ databases">
        <authorList>
            <person name="Kaushik A."/>
        </authorList>
    </citation>
    <scope>NUCLEOTIDE SEQUENCE</scope>
    <source>
        <strain evidence="2">AG4-R118</strain>
    </source>
</reference>